<dbReference type="Pfam" id="PF19720">
    <property type="entry name" value="DUF6214"/>
    <property type="match status" value="2"/>
</dbReference>
<sequence>MLEASFLSLSERNAEDGAVSVWPAWEVREHGGATAWFHVRLAFPDGAGVDALAVLSGGRLSIEDVRAQPALSLADLTVLADWIEGPLSEACGVAPEKNPAGGTGTGTGTEGEARVERGGHAADAAGAEPGAGCPAMFAGTEAGAGCPAMAVGADPGAGCPAVADGVEWGAGRVAVAGGAEPGGGRLAPAGVTGPVPGHVAEAGRVAEAGGDGSEAGCAGSRRARRAWPRGVEGRRLVAEQYRAARDEGADPVLAVMDATGHSRRRSLRLIAQARDAGLLAPRHARR</sequence>
<evidence type="ECO:0000313" key="2">
    <source>
        <dbReference type="EMBL" id="MBL1106733.1"/>
    </source>
</evidence>
<dbReference type="EMBL" id="JAERRH010000006">
    <property type="protein sequence ID" value="MBL1106733.1"/>
    <property type="molecule type" value="Genomic_DNA"/>
</dbReference>
<dbReference type="Proteomes" id="UP000621386">
    <property type="component" value="Unassembled WGS sequence"/>
</dbReference>
<accession>A0ABS1P2Y5</accession>
<dbReference type="InterPro" id="IPR046186">
    <property type="entry name" value="DUF6214"/>
</dbReference>
<organism evidence="2 3">
    <name type="scientific">Streptomyces musisoli</name>
    <dbReference type="NCBI Taxonomy" id="2802280"/>
    <lineage>
        <taxon>Bacteria</taxon>
        <taxon>Bacillati</taxon>
        <taxon>Actinomycetota</taxon>
        <taxon>Actinomycetes</taxon>
        <taxon>Kitasatosporales</taxon>
        <taxon>Streptomycetaceae</taxon>
        <taxon>Streptomyces</taxon>
    </lineage>
</organism>
<reference evidence="2 3" key="1">
    <citation type="submission" date="2021-01" db="EMBL/GenBank/DDBJ databases">
        <title>WGS of actinomycetes isolated from Thailand.</title>
        <authorList>
            <person name="Thawai C."/>
        </authorList>
    </citation>
    <scope>NUCLEOTIDE SEQUENCE [LARGE SCALE GENOMIC DNA]</scope>
    <source>
        <strain evidence="2 3">CH5-8</strain>
    </source>
</reference>
<evidence type="ECO:0000313" key="3">
    <source>
        <dbReference type="Proteomes" id="UP000621386"/>
    </source>
</evidence>
<comment type="caution">
    <text evidence="2">The sequence shown here is derived from an EMBL/GenBank/DDBJ whole genome shotgun (WGS) entry which is preliminary data.</text>
</comment>
<proteinExistence type="predicted"/>
<gene>
    <name evidence="2" type="ORF">JK361_19360</name>
</gene>
<feature type="region of interest" description="Disordered" evidence="1">
    <location>
        <begin position="93"/>
        <end position="112"/>
    </location>
</feature>
<keyword evidence="3" id="KW-1185">Reference proteome</keyword>
<protein>
    <submittedName>
        <fullName evidence="2">Uncharacterized protein</fullName>
    </submittedName>
</protein>
<name>A0ABS1P2Y5_9ACTN</name>
<evidence type="ECO:0000256" key="1">
    <source>
        <dbReference type="SAM" id="MobiDB-lite"/>
    </source>
</evidence>